<dbReference type="Proteomes" id="UP000075430">
    <property type="component" value="Unassembled WGS sequence"/>
</dbReference>
<feature type="signal peptide" evidence="1">
    <location>
        <begin position="1"/>
        <end position="19"/>
    </location>
</feature>
<keyword evidence="3" id="KW-1185">Reference proteome</keyword>
<evidence type="ECO:0000313" key="2">
    <source>
        <dbReference type="EMBL" id="KXZ16561.1"/>
    </source>
</evidence>
<dbReference type="OrthoDB" id="2974386at2"/>
<organism evidence="2 3">
    <name type="scientific">Bacillus nakamurai</name>
    <dbReference type="NCBI Taxonomy" id="1793963"/>
    <lineage>
        <taxon>Bacteria</taxon>
        <taxon>Bacillati</taxon>
        <taxon>Bacillota</taxon>
        <taxon>Bacilli</taxon>
        <taxon>Bacillales</taxon>
        <taxon>Bacillaceae</taxon>
        <taxon>Bacillus</taxon>
    </lineage>
</organism>
<name>A0A150F4A5_9BACI</name>
<dbReference type="STRING" id="1793963.AXI58_19830"/>
<evidence type="ECO:0008006" key="4">
    <source>
        <dbReference type="Google" id="ProtNLM"/>
    </source>
</evidence>
<dbReference type="RefSeq" id="WP_061522757.1">
    <property type="nucleotide sequence ID" value="NZ_JARLZY010000012.1"/>
</dbReference>
<feature type="chain" id="PRO_5038653802" description="Lipoprotein" evidence="1">
    <location>
        <begin position="20"/>
        <end position="136"/>
    </location>
</feature>
<protein>
    <recommendedName>
        <fullName evidence="4">Lipoprotein</fullName>
    </recommendedName>
</protein>
<proteinExistence type="predicted"/>
<comment type="caution">
    <text evidence="2">The sequence shown here is derived from an EMBL/GenBank/DDBJ whole genome shotgun (WGS) entry which is preliminary data.</text>
</comment>
<keyword evidence="1" id="KW-0732">Signal</keyword>
<accession>A0A150F4A5</accession>
<gene>
    <name evidence="2" type="ORF">AXI58_19830</name>
</gene>
<evidence type="ECO:0000313" key="3">
    <source>
        <dbReference type="Proteomes" id="UP000075430"/>
    </source>
</evidence>
<reference evidence="3" key="1">
    <citation type="submission" date="2016-02" db="EMBL/GenBank/DDBJ databases">
        <authorList>
            <person name="Dunlap C."/>
        </authorList>
    </citation>
    <scope>NUCLEOTIDE SEQUENCE [LARGE SCALE GENOMIC DNA]</scope>
    <source>
        <strain evidence="3">NRRL B-41092</strain>
    </source>
</reference>
<dbReference type="PROSITE" id="PS51257">
    <property type="entry name" value="PROKAR_LIPOPROTEIN"/>
    <property type="match status" value="1"/>
</dbReference>
<sequence>MKKFLFLFALLGFALVGCQSEKTTGMPGSNQVNDIKEVQISKFKGLGSLNENFKQKFTEDKELKAFKNVIKHAKKQDKTVDKYDYDMELVFSDGGDKGLHITKNNKDEIILKYIGDSTDTYISSSEYSKDLIKLIY</sequence>
<dbReference type="AlphaFoldDB" id="A0A150F4A5"/>
<dbReference type="EMBL" id="LSBA01000030">
    <property type="protein sequence ID" value="KXZ16561.1"/>
    <property type="molecule type" value="Genomic_DNA"/>
</dbReference>
<evidence type="ECO:0000256" key="1">
    <source>
        <dbReference type="SAM" id="SignalP"/>
    </source>
</evidence>